<sequence>MLAKWVWRFSNEGDSLWKRVTGVRYGQLCSSLYWNWIGAQHPSFFTKAIASLFKDHSRVAWVLKEGTKVIIGDGTRARFWNDIRADSTDLKYSFSRIYALASIKEGTVSKFGFWEGDEWKLYFPLRREVFGWEQSQWDCFMSVLQCIKIQRGIKGVLAWSFHPTGLYTITSFSKAMEEQRSTSDEMNKFIWSIEIVSDSKVVVSWIKAEGIGSFKHVNNIYDCREHMRNHGETCSCFFRPPWLDE</sequence>
<evidence type="ECO:0008006" key="3">
    <source>
        <dbReference type="Google" id="ProtNLM"/>
    </source>
</evidence>
<dbReference type="EMBL" id="JANJYI010000003">
    <property type="protein sequence ID" value="KAK2656851.1"/>
    <property type="molecule type" value="Genomic_DNA"/>
</dbReference>
<dbReference type="PANTHER" id="PTHR36617">
    <property type="entry name" value="PROTEIN, PUTATIVE-RELATED"/>
    <property type="match status" value="1"/>
</dbReference>
<dbReference type="PANTHER" id="PTHR36617:SF5">
    <property type="entry name" value="OS05G0421675 PROTEIN"/>
    <property type="match status" value="1"/>
</dbReference>
<accession>A0AAD9XC72</accession>
<keyword evidence="2" id="KW-1185">Reference proteome</keyword>
<reference evidence="1" key="1">
    <citation type="journal article" date="2023" name="Plant J.">
        <title>Genome sequences and population genomics provide insights into the demographic history, inbreeding, and mutation load of two 'living fossil' tree species of Dipteronia.</title>
        <authorList>
            <person name="Feng Y."/>
            <person name="Comes H.P."/>
            <person name="Chen J."/>
            <person name="Zhu S."/>
            <person name="Lu R."/>
            <person name="Zhang X."/>
            <person name="Li P."/>
            <person name="Qiu J."/>
            <person name="Olsen K.M."/>
            <person name="Qiu Y."/>
        </authorList>
    </citation>
    <scope>NUCLEOTIDE SEQUENCE</scope>
    <source>
        <strain evidence="1">KIB01</strain>
    </source>
</reference>
<organism evidence="1 2">
    <name type="scientific">Dipteronia dyeriana</name>
    <dbReference type="NCBI Taxonomy" id="168575"/>
    <lineage>
        <taxon>Eukaryota</taxon>
        <taxon>Viridiplantae</taxon>
        <taxon>Streptophyta</taxon>
        <taxon>Embryophyta</taxon>
        <taxon>Tracheophyta</taxon>
        <taxon>Spermatophyta</taxon>
        <taxon>Magnoliopsida</taxon>
        <taxon>eudicotyledons</taxon>
        <taxon>Gunneridae</taxon>
        <taxon>Pentapetalae</taxon>
        <taxon>rosids</taxon>
        <taxon>malvids</taxon>
        <taxon>Sapindales</taxon>
        <taxon>Sapindaceae</taxon>
        <taxon>Hippocastanoideae</taxon>
        <taxon>Acereae</taxon>
        <taxon>Dipteronia</taxon>
    </lineage>
</organism>
<evidence type="ECO:0000313" key="2">
    <source>
        <dbReference type="Proteomes" id="UP001280121"/>
    </source>
</evidence>
<proteinExistence type="predicted"/>
<evidence type="ECO:0000313" key="1">
    <source>
        <dbReference type="EMBL" id="KAK2656851.1"/>
    </source>
</evidence>
<dbReference type="AlphaFoldDB" id="A0AAD9XC72"/>
<dbReference type="Proteomes" id="UP001280121">
    <property type="component" value="Unassembled WGS sequence"/>
</dbReference>
<name>A0AAD9XC72_9ROSI</name>
<comment type="caution">
    <text evidence="1">The sequence shown here is derived from an EMBL/GenBank/DDBJ whole genome shotgun (WGS) entry which is preliminary data.</text>
</comment>
<protein>
    <recommendedName>
        <fullName evidence="3">Reverse transcriptase zinc-binding domain-containing protein</fullName>
    </recommendedName>
</protein>
<gene>
    <name evidence="1" type="ORF">Ddye_009903</name>
</gene>